<dbReference type="AlphaFoldDB" id="A0A3B6GRU1"/>
<organism evidence="1">
    <name type="scientific">Triticum aestivum</name>
    <name type="common">Wheat</name>
    <dbReference type="NCBI Taxonomy" id="4565"/>
    <lineage>
        <taxon>Eukaryota</taxon>
        <taxon>Viridiplantae</taxon>
        <taxon>Streptophyta</taxon>
        <taxon>Embryophyta</taxon>
        <taxon>Tracheophyta</taxon>
        <taxon>Spermatophyta</taxon>
        <taxon>Magnoliopsida</taxon>
        <taxon>Liliopsida</taxon>
        <taxon>Poales</taxon>
        <taxon>Poaceae</taxon>
        <taxon>BOP clade</taxon>
        <taxon>Pooideae</taxon>
        <taxon>Triticodae</taxon>
        <taxon>Triticeae</taxon>
        <taxon>Triticinae</taxon>
        <taxon>Triticum</taxon>
    </lineage>
</organism>
<dbReference type="Gramene" id="TraesCS3D03G0390100.1">
    <property type="protein sequence ID" value="TraesCS3D03G0390100.1.CDS1"/>
    <property type="gene ID" value="TraesCS3D03G0390100"/>
</dbReference>
<keyword evidence="2" id="KW-1185">Reference proteome</keyword>
<proteinExistence type="predicted"/>
<dbReference type="Gramene" id="TraesCS3D02G179900.1">
    <property type="protein sequence ID" value="TraesCS3D02G179900.1.cds1"/>
    <property type="gene ID" value="TraesCS3D02G179900"/>
</dbReference>
<reference evidence="1" key="2">
    <citation type="submission" date="2018-10" db="UniProtKB">
        <authorList>
            <consortium name="EnsemblPlants"/>
        </authorList>
    </citation>
    <scope>IDENTIFICATION</scope>
</reference>
<evidence type="ECO:0000313" key="2">
    <source>
        <dbReference type="Proteomes" id="UP000019116"/>
    </source>
</evidence>
<evidence type="ECO:0000313" key="1">
    <source>
        <dbReference type="EnsemblPlants" id="TraesCS3D02G179900.1.cds1"/>
    </source>
</evidence>
<sequence length="144" mass="15334">MRLGLTGRSPTVRWQASQLPLGDAGLGQPSVHVDNGIDLNMESGGGGGDDRHGMLGIDLNVDLDGVDAGVDAENVEGNDTEHPAPAGMHACTGSCIHVCYALWIMHACTDRIHAYCFMDSRSCMLVLVHAYMCAGSWILVHECL</sequence>
<protein>
    <submittedName>
        <fullName evidence="1">Uncharacterized protein</fullName>
    </submittedName>
</protein>
<reference evidence="1" key="1">
    <citation type="submission" date="2018-08" db="EMBL/GenBank/DDBJ databases">
        <authorList>
            <person name="Rossello M."/>
        </authorList>
    </citation>
    <scope>NUCLEOTIDE SEQUENCE [LARGE SCALE GENOMIC DNA]</scope>
    <source>
        <strain evidence="1">cv. Chinese Spring</strain>
    </source>
</reference>
<name>A0A3B6GRU1_WHEAT</name>
<accession>A0A3B6GRU1</accession>
<dbReference type="Proteomes" id="UP000019116">
    <property type="component" value="Chromosome 3D"/>
</dbReference>
<dbReference type="EnsemblPlants" id="TraesCS3D02G179900.1">
    <property type="protein sequence ID" value="TraesCS3D02G179900.1.cds1"/>
    <property type="gene ID" value="TraesCS3D02G179900"/>
</dbReference>